<gene>
    <name evidence="1" type="ORF">H7C18_23440</name>
</gene>
<organism evidence="1 2">
    <name type="scientific">Cohnella zeiphila</name>
    <dbReference type="NCBI Taxonomy" id="2761120"/>
    <lineage>
        <taxon>Bacteria</taxon>
        <taxon>Bacillati</taxon>
        <taxon>Bacillota</taxon>
        <taxon>Bacilli</taxon>
        <taxon>Bacillales</taxon>
        <taxon>Paenibacillaceae</taxon>
        <taxon>Cohnella</taxon>
    </lineage>
</organism>
<protein>
    <submittedName>
        <fullName evidence="1">Nucleotidyltransferase family protein</fullName>
    </submittedName>
</protein>
<accession>A0A7X0VZD7</accession>
<sequence>MTASSSARNQDSLSQTQIDALIRIVLTNPLLNTVFRKTPHLNLPEYYIGAGCIAQSVWNHSFGMPIDNGIRDIDWVYYDPDLSYDKECEVIDSVRREFDSLAVRLDIKNQARVHLWYEQHFGYPIEPFSSLEEAIRTWPTTATAIGMRMNPNKEWKVYAPFGLSDLFSLTVRANKVQITEEIYERKINRWKAIWPGLTVIPWE</sequence>
<dbReference type="AlphaFoldDB" id="A0A7X0VZD7"/>
<dbReference type="EMBL" id="JACJVO010000031">
    <property type="protein sequence ID" value="MBB6733883.1"/>
    <property type="molecule type" value="Genomic_DNA"/>
</dbReference>
<dbReference type="Proteomes" id="UP000564644">
    <property type="component" value="Unassembled WGS sequence"/>
</dbReference>
<comment type="caution">
    <text evidence="1">The sequence shown here is derived from an EMBL/GenBank/DDBJ whole genome shotgun (WGS) entry which is preliminary data.</text>
</comment>
<keyword evidence="2" id="KW-1185">Reference proteome</keyword>
<name>A0A7X0VZD7_9BACL</name>
<reference evidence="1 2" key="1">
    <citation type="submission" date="2020-08" db="EMBL/GenBank/DDBJ databases">
        <title>Cohnella phylogeny.</title>
        <authorList>
            <person name="Dunlap C."/>
        </authorList>
    </citation>
    <scope>NUCLEOTIDE SEQUENCE [LARGE SCALE GENOMIC DNA]</scope>
    <source>
        <strain evidence="1 2">CBP 2801</strain>
    </source>
</reference>
<dbReference type="PANTHER" id="PTHR39166">
    <property type="entry name" value="BLL1166 PROTEIN"/>
    <property type="match status" value="1"/>
</dbReference>
<dbReference type="Pfam" id="PF06042">
    <property type="entry name" value="NTP_transf_6"/>
    <property type="match status" value="1"/>
</dbReference>
<evidence type="ECO:0000313" key="1">
    <source>
        <dbReference type="EMBL" id="MBB6733883.1"/>
    </source>
</evidence>
<dbReference type="InterPro" id="IPR009267">
    <property type="entry name" value="NTP_transf_6"/>
</dbReference>
<evidence type="ECO:0000313" key="2">
    <source>
        <dbReference type="Proteomes" id="UP000564644"/>
    </source>
</evidence>
<proteinExistence type="predicted"/>
<keyword evidence="1" id="KW-0808">Transferase</keyword>
<dbReference type="GO" id="GO:0016740">
    <property type="term" value="F:transferase activity"/>
    <property type="evidence" value="ECO:0007669"/>
    <property type="project" value="UniProtKB-KW"/>
</dbReference>
<dbReference type="PANTHER" id="PTHR39166:SF1">
    <property type="entry name" value="BLL1166 PROTEIN"/>
    <property type="match status" value="1"/>
</dbReference>